<keyword evidence="2" id="KW-0808">Transferase</keyword>
<gene>
    <name evidence="3" type="ORF">AM380_02680</name>
</gene>
<keyword evidence="2" id="KW-0204">Cytolysis</keyword>
<proteinExistence type="inferred from homology"/>
<evidence type="ECO:0000256" key="2">
    <source>
        <dbReference type="RuleBase" id="RU368102"/>
    </source>
</evidence>
<comment type="subcellular location">
    <subcellularLocation>
        <location evidence="2">Cytoplasm</location>
    </subcellularLocation>
</comment>
<organism evidence="3 4">
    <name type="scientific">Morganella morganii</name>
    <name type="common">Proteus morganii</name>
    <dbReference type="NCBI Taxonomy" id="582"/>
    <lineage>
        <taxon>Bacteria</taxon>
        <taxon>Pseudomonadati</taxon>
        <taxon>Pseudomonadota</taxon>
        <taxon>Gammaproteobacteria</taxon>
        <taxon>Enterobacterales</taxon>
        <taxon>Morganellaceae</taxon>
        <taxon>Morganella</taxon>
    </lineage>
</organism>
<accession>A0AAU8ZHN5</accession>
<sequence>MKIGKYTVYAPFLAGCDESDLYQQLRSGDRIWLFDRVAPSDENNEMAELMMGTIFPDRCFRMLRLNKNEKSIRIIEFKGHHLSKQQALAWRTAHPVMYPQKAQQNSQEQK</sequence>
<dbReference type="GO" id="GO:0031640">
    <property type="term" value="P:killing of cells of another organism"/>
    <property type="evidence" value="ECO:0007669"/>
    <property type="project" value="UniProtKB-KW"/>
</dbReference>
<dbReference type="GO" id="GO:0009404">
    <property type="term" value="P:toxin metabolic process"/>
    <property type="evidence" value="ECO:0007669"/>
    <property type="project" value="UniProtKB-UniRule"/>
</dbReference>
<dbReference type="Proteomes" id="UP000244682">
    <property type="component" value="Chromosome"/>
</dbReference>
<keyword evidence="2" id="KW-0963">Cytoplasm</keyword>
<dbReference type="EMBL" id="CP028956">
    <property type="protein sequence ID" value="AWC92627.1"/>
    <property type="molecule type" value="Genomic_DNA"/>
</dbReference>
<dbReference type="GO" id="GO:0005737">
    <property type="term" value="C:cytoplasm"/>
    <property type="evidence" value="ECO:0007669"/>
    <property type="project" value="UniProtKB-SubCell"/>
</dbReference>
<dbReference type="InterPro" id="IPR003996">
    <property type="entry name" value="RTX_toxin-activating_protC_bac"/>
</dbReference>
<dbReference type="AlphaFoldDB" id="A0AAU8ZHN5"/>
<dbReference type="EC" id="2.3.1.-" evidence="2"/>
<evidence type="ECO:0000313" key="4">
    <source>
        <dbReference type="Proteomes" id="UP000244682"/>
    </source>
</evidence>
<comment type="similarity">
    <text evidence="1 2">Belongs to the RTX toxin acyltransferase family.</text>
</comment>
<evidence type="ECO:0000313" key="3">
    <source>
        <dbReference type="EMBL" id="AWC92627.1"/>
    </source>
</evidence>
<evidence type="ECO:0000256" key="1">
    <source>
        <dbReference type="ARBA" id="ARBA00005686"/>
    </source>
</evidence>
<comment type="function">
    <text evidence="2">Involved in fatty acylation of protoxin at internal lysine residues, thereby converting it to the active toxin.</text>
</comment>
<dbReference type="Pfam" id="PF02794">
    <property type="entry name" value="HlyC"/>
    <property type="match status" value="1"/>
</dbReference>
<name>A0AAU8ZHN5_MORMO</name>
<reference evidence="3 4" key="1">
    <citation type="submission" date="2018-04" db="EMBL/GenBank/DDBJ databases">
        <title>Whole genome sequencing of Morganella morganii AR_0133.</title>
        <authorList>
            <person name="Conlan S."/>
            <person name="Thomas P.J."/>
            <person name="Mullikin J."/>
            <person name="Frank K.M."/>
            <person name="Segre J.A."/>
        </authorList>
    </citation>
    <scope>NUCLEOTIDE SEQUENCE [LARGE SCALE GENOMIC DNA]</scope>
    <source>
        <strain evidence="3 4">AR_0133</strain>
    </source>
</reference>
<protein>
    <recommendedName>
        <fullName evidence="2">RTX toxin-activating lysine-acyltransferase</fullName>
        <ecNumber evidence="2">2.3.1.-</ecNumber>
    </recommendedName>
</protein>
<dbReference type="RefSeq" id="WP_108655380.1">
    <property type="nucleotide sequence ID" value="NZ_CP028956.1"/>
</dbReference>
<keyword evidence="2" id="KW-0012">Acyltransferase</keyword>
<dbReference type="GO" id="GO:0016746">
    <property type="term" value="F:acyltransferase activity"/>
    <property type="evidence" value="ECO:0007669"/>
    <property type="project" value="UniProtKB-UniRule"/>
</dbReference>
<dbReference type="PROSITE" id="PS51257">
    <property type="entry name" value="PROKAR_LIPOPROTEIN"/>
    <property type="match status" value="1"/>
</dbReference>